<feature type="transmembrane region" description="Helical" evidence="1">
    <location>
        <begin position="53"/>
        <end position="76"/>
    </location>
</feature>
<sequence>MFISLLAGLAMMAVWFTLSLRLQDALAWFGLVAAADIALLERWTRHPERRSPAWVAPLATVACAVASLWLITALSVSQAGGFDFRDSIHQMGSGLFAQLLQLRLAPQEWILLAASPPLAYLLADAGRLSVRRRSP</sequence>
<proteinExistence type="predicted"/>
<protein>
    <submittedName>
        <fullName evidence="2">Uncharacterized protein</fullName>
    </submittedName>
</protein>
<keyword evidence="1" id="KW-0472">Membrane</keyword>
<dbReference type="Proteomes" id="UP000632858">
    <property type="component" value="Unassembled WGS sequence"/>
</dbReference>
<keyword evidence="3" id="KW-1185">Reference proteome</keyword>
<dbReference type="AlphaFoldDB" id="A0A917CJM1"/>
<reference evidence="2" key="2">
    <citation type="submission" date="2020-09" db="EMBL/GenBank/DDBJ databases">
        <authorList>
            <person name="Sun Q."/>
            <person name="Zhou Y."/>
        </authorList>
    </citation>
    <scope>NUCLEOTIDE SEQUENCE</scope>
    <source>
        <strain evidence="2">CGMCC 1.12726</strain>
    </source>
</reference>
<name>A0A917CJM1_9GAMM</name>
<accession>A0A917CJM1</accession>
<evidence type="ECO:0000256" key="1">
    <source>
        <dbReference type="SAM" id="Phobius"/>
    </source>
</evidence>
<gene>
    <name evidence="2" type="ORF">GCM10010960_11050</name>
</gene>
<dbReference type="EMBL" id="BMFO01000002">
    <property type="protein sequence ID" value="GGF90924.1"/>
    <property type="molecule type" value="Genomic_DNA"/>
</dbReference>
<evidence type="ECO:0000313" key="3">
    <source>
        <dbReference type="Proteomes" id="UP000632858"/>
    </source>
</evidence>
<keyword evidence="1" id="KW-1133">Transmembrane helix</keyword>
<keyword evidence="1" id="KW-0812">Transmembrane</keyword>
<reference evidence="2" key="1">
    <citation type="journal article" date="2014" name="Int. J. Syst. Evol. Microbiol.">
        <title>Complete genome sequence of Corynebacterium casei LMG S-19264T (=DSM 44701T), isolated from a smear-ripened cheese.</title>
        <authorList>
            <consortium name="US DOE Joint Genome Institute (JGI-PGF)"/>
            <person name="Walter F."/>
            <person name="Albersmeier A."/>
            <person name="Kalinowski J."/>
            <person name="Ruckert C."/>
        </authorList>
    </citation>
    <scope>NUCLEOTIDE SEQUENCE</scope>
    <source>
        <strain evidence="2">CGMCC 1.12726</strain>
    </source>
</reference>
<comment type="caution">
    <text evidence="2">The sequence shown here is derived from an EMBL/GenBank/DDBJ whole genome shotgun (WGS) entry which is preliminary data.</text>
</comment>
<organism evidence="2 3">
    <name type="scientific">Arenimonas maotaiensis</name>
    <dbReference type="NCBI Taxonomy" id="1446479"/>
    <lineage>
        <taxon>Bacteria</taxon>
        <taxon>Pseudomonadati</taxon>
        <taxon>Pseudomonadota</taxon>
        <taxon>Gammaproteobacteria</taxon>
        <taxon>Lysobacterales</taxon>
        <taxon>Lysobacteraceae</taxon>
        <taxon>Arenimonas</taxon>
    </lineage>
</organism>
<evidence type="ECO:0000313" key="2">
    <source>
        <dbReference type="EMBL" id="GGF90924.1"/>
    </source>
</evidence>